<dbReference type="Proteomes" id="UP001163735">
    <property type="component" value="Segment"/>
</dbReference>
<keyword evidence="2" id="KW-1185">Reference proteome</keyword>
<organism evidence="1 2">
    <name type="scientific">Aeromonas phage APT65</name>
    <dbReference type="NCBI Taxonomy" id="2982914"/>
    <lineage>
        <taxon>Viruses</taxon>
        <taxon>Duplodnaviria</taxon>
        <taxon>Heunggongvirae</taxon>
        <taxon>Uroviricota</taxon>
        <taxon>Caudoviricetes</taxon>
        <taxon>Aquaneticvirus</taxon>
        <taxon>Aquaneticvirus ApT65</taxon>
    </lineage>
</organism>
<evidence type="ECO:0000313" key="1">
    <source>
        <dbReference type="EMBL" id="UZV39728.1"/>
    </source>
</evidence>
<protein>
    <submittedName>
        <fullName evidence="1">Uncharacterized protein</fullName>
    </submittedName>
</protein>
<dbReference type="EMBL" id="OP491958">
    <property type="protein sequence ID" value="UZV39728.1"/>
    <property type="molecule type" value="Genomic_DNA"/>
</dbReference>
<proteinExistence type="predicted"/>
<gene>
    <name evidence="1" type="ORF">APT65_00125</name>
</gene>
<name>A0A9E8GAT6_9CAUD</name>
<evidence type="ECO:0000313" key="2">
    <source>
        <dbReference type="Proteomes" id="UP001163735"/>
    </source>
</evidence>
<accession>A0A9E8GAT6</accession>
<sequence>MQLNVPEKMLLREMFLKEVKELDAEMQYEVHCSHLGRLTTEINQRRELFKTITGETL</sequence>
<reference evidence="1" key="1">
    <citation type="submission" date="2022-09" db="EMBL/GenBank/DDBJ databases">
        <authorList>
            <person name="Cebeci A."/>
            <person name="Ture M."/>
            <person name="Alemdag M."/>
            <person name="Altinok I."/>
        </authorList>
    </citation>
    <scope>NUCLEOTIDE SEQUENCE</scope>
</reference>